<keyword evidence="1" id="KW-1133">Transmembrane helix</keyword>
<comment type="caution">
    <text evidence="2">The sequence shown here is derived from an EMBL/GenBank/DDBJ whole genome shotgun (WGS) entry which is preliminary data.</text>
</comment>
<gene>
    <name evidence="2" type="ORF">HMPREF0027_2017</name>
</gene>
<keyword evidence="1" id="KW-0812">Transmembrane</keyword>
<keyword evidence="3" id="KW-1185">Reference proteome</keyword>
<evidence type="ECO:0000313" key="3">
    <source>
        <dbReference type="Proteomes" id="UP000005467"/>
    </source>
</evidence>
<keyword evidence="1" id="KW-0472">Membrane</keyword>
<name>E8KJK0_9PAST</name>
<accession>E8KJK0</accession>
<dbReference type="HOGENOM" id="CLU_3148577_0_0_6"/>
<protein>
    <submittedName>
        <fullName evidence="2">Uncharacterized protein</fullName>
    </submittedName>
</protein>
<organism evidence="2 3">
    <name type="scientific">Actinobacillus ureae ATCC 25976</name>
    <dbReference type="NCBI Taxonomy" id="887324"/>
    <lineage>
        <taxon>Bacteria</taxon>
        <taxon>Pseudomonadati</taxon>
        <taxon>Pseudomonadota</taxon>
        <taxon>Gammaproteobacteria</taxon>
        <taxon>Pasteurellales</taxon>
        <taxon>Pasteurellaceae</taxon>
        <taxon>Actinobacillus</taxon>
    </lineage>
</organism>
<reference evidence="2 3" key="1">
    <citation type="submission" date="2011-01" db="EMBL/GenBank/DDBJ databases">
        <authorList>
            <person name="Muzny D."/>
            <person name="Qin X."/>
            <person name="Deng J."/>
            <person name="Jiang H."/>
            <person name="Liu Y."/>
            <person name="Qu J."/>
            <person name="Song X.-Z."/>
            <person name="Zhang L."/>
            <person name="Thornton R."/>
            <person name="Coyle M."/>
            <person name="Francisco L."/>
            <person name="Jackson L."/>
            <person name="Javaid M."/>
            <person name="Korchina V."/>
            <person name="Kovar C."/>
            <person name="Mata R."/>
            <person name="Mathew T."/>
            <person name="Ngo R."/>
            <person name="Nguyen L."/>
            <person name="Nguyen N."/>
            <person name="Okwuonu G."/>
            <person name="Ongeri F."/>
            <person name="Pham C."/>
            <person name="Simmons D."/>
            <person name="Wilczek-Boney K."/>
            <person name="Hale W."/>
            <person name="Jakkamsetti A."/>
            <person name="Pham P."/>
            <person name="Ruth R."/>
            <person name="San Lucas F."/>
            <person name="Warren J."/>
            <person name="Zhang J."/>
            <person name="Zhao Z."/>
            <person name="Zhou C."/>
            <person name="Zhu D."/>
            <person name="Lee S."/>
            <person name="Bess C."/>
            <person name="Blankenburg K."/>
            <person name="Forbes L."/>
            <person name="Fu Q."/>
            <person name="Gubbala S."/>
            <person name="Hirani K."/>
            <person name="Jayaseelan J.C."/>
            <person name="Lara F."/>
            <person name="Munidasa M."/>
            <person name="Palculict T."/>
            <person name="Patil S."/>
            <person name="Pu L.-L."/>
            <person name="Saada N."/>
            <person name="Tang L."/>
            <person name="Weissenberger G."/>
            <person name="Zhu Y."/>
            <person name="Hemphill L."/>
            <person name="Shang Y."/>
            <person name="Youmans B."/>
            <person name="Ayvaz T."/>
            <person name="Ross M."/>
            <person name="Santibanez J."/>
            <person name="Aqrawi P."/>
            <person name="Gross S."/>
            <person name="Joshi V."/>
            <person name="Fowler G."/>
            <person name="Nazareth L."/>
            <person name="Reid J."/>
            <person name="Worley K."/>
            <person name="Petrosino J."/>
            <person name="Highlander S."/>
            <person name="Gibbs R."/>
        </authorList>
    </citation>
    <scope>NUCLEOTIDE SEQUENCE [LARGE SCALE GENOMIC DNA]</scope>
    <source>
        <strain evidence="2 3">ATCC 25976</strain>
    </source>
</reference>
<dbReference type="EMBL" id="AEVG01000132">
    <property type="protein sequence ID" value="EFX90978.1"/>
    <property type="molecule type" value="Genomic_DNA"/>
</dbReference>
<proteinExistence type="predicted"/>
<dbReference type="AlphaFoldDB" id="E8KJK0"/>
<evidence type="ECO:0000313" key="2">
    <source>
        <dbReference type="EMBL" id="EFX90978.1"/>
    </source>
</evidence>
<evidence type="ECO:0000256" key="1">
    <source>
        <dbReference type="SAM" id="Phobius"/>
    </source>
</evidence>
<dbReference type="Proteomes" id="UP000005467">
    <property type="component" value="Unassembled WGS sequence"/>
</dbReference>
<feature type="transmembrane region" description="Helical" evidence="1">
    <location>
        <begin position="6"/>
        <end position="27"/>
    </location>
</feature>
<sequence>MLIPPIKVPLFVLSLRKIVCIICYFALRFQTKVTEIKYTLLSLQKQRQ</sequence>